<dbReference type="EMBL" id="CATQJA010002647">
    <property type="protein sequence ID" value="CAJ0576928.1"/>
    <property type="molecule type" value="Genomic_DNA"/>
</dbReference>
<feature type="non-terminal residue" evidence="7">
    <location>
        <position position="1"/>
    </location>
</feature>
<keyword evidence="8" id="KW-1185">Reference proteome</keyword>
<feature type="transmembrane region" description="Helical" evidence="6">
    <location>
        <begin position="75"/>
        <end position="95"/>
    </location>
</feature>
<keyword evidence="3 6" id="KW-1133">Transmembrane helix</keyword>
<keyword evidence="6" id="KW-0406">Ion transport</keyword>
<keyword evidence="6" id="KW-0813">Transport</keyword>
<keyword evidence="6" id="KW-1003">Cell membrane</keyword>
<dbReference type="AlphaFoldDB" id="A0AA36CX13"/>
<name>A0AA36CX13_9BILA</name>
<dbReference type="PANTHER" id="PTHR10736">
    <property type="entry name" value="BESTROPHIN"/>
    <property type="match status" value="1"/>
</dbReference>
<dbReference type="PANTHER" id="PTHR10736:SF21">
    <property type="entry name" value="BESTROPHIN HOMOLOG"/>
    <property type="match status" value="1"/>
</dbReference>
<evidence type="ECO:0000256" key="4">
    <source>
        <dbReference type="ARBA" id="ARBA00023136"/>
    </source>
</evidence>
<evidence type="ECO:0000256" key="5">
    <source>
        <dbReference type="ARBA" id="ARBA00034769"/>
    </source>
</evidence>
<accession>A0AA36CX13</accession>
<comment type="function">
    <text evidence="6">Forms chloride channels.</text>
</comment>
<dbReference type="Proteomes" id="UP001177023">
    <property type="component" value="Unassembled WGS sequence"/>
</dbReference>
<evidence type="ECO:0000313" key="8">
    <source>
        <dbReference type="Proteomes" id="UP001177023"/>
    </source>
</evidence>
<feature type="transmembrane region" description="Helical" evidence="6">
    <location>
        <begin position="36"/>
        <end position="54"/>
    </location>
</feature>
<keyword evidence="2 6" id="KW-0812">Transmembrane</keyword>
<keyword evidence="4 6" id="KW-0472">Membrane</keyword>
<dbReference type="InterPro" id="IPR000615">
    <property type="entry name" value="Bestrophin"/>
</dbReference>
<reference evidence="7" key="1">
    <citation type="submission" date="2023-06" db="EMBL/GenBank/DDBJ databases">
        <authorList>
            <person name="Delattre M."/>
        </authorList>
    </citation>
    <scope>NUCLEOTIDE SEQUENCE</scope>
    <source>
        <strain evidence="7">AF72</strain>
    </source>
</reference>
<evidence type="ECO:0000256" key="3">
    <source>
        <dbReference type="ARBA" id="ARBA00022989"/>
    </source>
</evidence>
<organism evidence="7 8">
    <name type="scientific">Mesorhabditis spiculigera</name>
    <dbReference type="NCBI Taxonomy" id="96644"/>
    <lineage>
        <taxon>Eukaryota</taxon>
        <taxon>Metazoa</taxon>
        <taxon>Ecdysozoa</taxon>
        <taxon>Nematoda</taxon>
        <taxon>Chromadorea</taxon>
        <taxon>Rhabditida</taxon>
        <taxon>Rhabditina</taxon>
        <taxon>Rhabditomorpha</taxon>
        <taxon>Rhabditoidea</taxon>
        <taxon>Rhabditidae</taxon>
        <taxon>Mesorhabditinae</taxon>
        <taxon>Mesorhabditis</taxon>
    </lineage>
</organism>
<comment type="caution">
    <text evidence="7">The sequence shown here is derived from an EMBL/GenBank/DDBJ whole genome shotgun (WGS) entry which is preliminary data.</text>
</comment>
<protein>
    <recommendedName>
        <fullName evidence="6">Bestrophin homolog</fullName>
    </recommendedName>
</protein>
<comment type="subcellular location">
    <subcellularLocation>
        <location evidence="6">Cell membrane</location>
        <topology evidence="6">Multi-pass membrane protein</topology>
    </subcellularLocation>
    <subcellularLocation>
        <location evidence="1">Membrane</location>
        <topology evidence="1">Multi-pass membrane protein</topology>
    </subcellularLocation>
</comment>
<evidence type="ECO:0000256" key="2">
    <source>
        <dbReference type="ARBA" id="ARBA00022692"/>
    </source>
</evidence>
<dbReference type="GO" id="GO:0034707">
    <property type="term" value="C:chloride channel complex"/>
    <property type="evidence" value="ECO:0007669"/>
    <property type="project" value="UniProtKB-KW"/>
</dbReference>
<gene>
    <name evidence="7" type="ORF">MSPICULIGERA_LOCUS15209</name>
</gene>
<keyword evidence="6" id="KW-0868">Chloride</keyword>
<feature type="transmembrane region" description="Helical" evidence="6">
    <location>
        <begin position="270"/>
        <end position="286"/>
    </location>
</feature>
<proteinExistence type="inferred from homology"/>
<evidence type="ECO:0000313" key="7">
    <source>
        <dbReference type="EMBL" id="CAJ0576928.1"/>
    </source>
</evidence>
<dbReference type="Pfam" id="PF01062">
    <property type="entry name" value="Bestrophin"/>
    <property type="match status" value="1"/>
</dbReference>
<sequence>MTVPYHHQVATTKSQLIFKLLLRWKGSLWKSVGAEYIIWIILYFIIYAFYRYVLGESSQRDLEEFIRFCSSALDRIPLTFMLSFFVTTVVNRWTVMFQNLGMIDNIALFTSQYIKGNDDKGRLYRRNIARYCCLAQAILFRDISMKVRRRFPTMESLVPSGFMMEHELEKFNAIKNRYNKSWVPLNWAISLITMAKEEGRIDDDMLELATCVEIRHLRVNMATVWQHDWISIPVLYPQVVFAATYIYYILGLFARQFIIAKDQVNGEVDVHFPIVFSFSFILYVGWMKVAMALLNPFGEDDDDFDCNFLLDRNLTLSLGCQDEHHKIPEVKKDSFWDIDQAQPLYSLQSAMRKMNFFMGSATAQEEAEGGMDKKALDIEMVPHPTNERLMNRNEPELRRRRVVTGIMDGRQVL</sequence>
<comment type="similarity">
    <text evidence="5 6">Belongs to the anion channel-forming bestrophin (TC 1.A.46) family. Calcium-sensitive chloride channel subfamily.</text>
</comment>
<evidence type="ECO:0000256" key="1">
    <source>
        <dbReference type="ARBA" id="ARBA00004141"/>
    </source>
</evidence>
<evidence type="ECO:0000256" key="6">
    <source>
        <dbReference type="RuleBase" id="RU363126"/>
    </source>
</evidence>
<keyword evidence="6" id="KW-0407">Ion channel</keyword>
<dbReference type="GO" id="GO:0005886">
    <property type="term" value="C:plasma membrane"/>
    <property type="evidence" value="ECO:0007669"/>
    <property type="project" value="UniProtKB-SubCell"/>
</dbReference>
<dbReference type="GO" id="GO:0005254">
    <property type="term" value="F:chloride channel activity"/>
    <property type="evidence" value="ECO:0007669"/>
    <property type="project" value="UniProtKB-KW"/>
</dbReference>
<feature type="transmembrane region" description="Helical" evidence="6">
    <location>
        <begin position="239"/>
        <end position="258"/>
    </location>
</feature>
<dbReference type="InterPro" id="IPR021134">
    <property type="entry name" value="Bestrophin-like"/>
</dbReference>
<keyword evidence="6" id="KW-0869">Chloride channel</keyword>